<feature type="region of interest" description="Disordered" evidence="1">
    <location>
        <begin position="166"/>
        <end position="197"/>
    </location>
</feature>
<keyword evidence="2" id="KW-0472">Membrane</keyword>
<organism evidence="3 4">
    <name type="scientific">Blattamonas nauphoetae</name>
    <dbReference type="NCBI Taxonomy" id="2049346"/>
    <lineage>
        <taxon>Eukaryota</taxon>
        <taxon>Metamonada</taxon>
        <taxon>Preaxostyla</taxon>
        <taxon>Oxymonadida</taxon>
        <taxon>Blattamonas</taxon>
    </lineage>
</organism>
<protein>
    <submittedName>
        <fullName evidence="3">Uncharacterized protein</fullName>
    </submittedName>
</protein>
<evidence type="ECO:0000313" key="3">
    <source>
        <dbReference type="EMBL" id="KAK2950921.1"/>
    </source>
</evidence>
<evidence type="ECO:0000256" key="2">
    <source>
        <dbReference type="SAM" id="Phobius"/>
    </source>
</evidence>
<evidence type="ECO:0000256" key="1">
    <source>
        <dbReference type="SAM" id="MobiDB-lite"/>
    </source>
</evidence>
<feature type="compositionally biased region" description="Polar residues" evidence="1">
    <location>
        <begin position="174"/>
        <end position="189"/>
    </location>
</feature>
<keyword evidence="2" id="KW-0812">Transmembrane</keyword>
<name>A0ABQ9XKZ2_9EUKA</name>
<dbReference type="Proteomes" id="UP001281761">
    <property type="component" value="Unassembled WGS sequence"/>
</dbReference>
<evidence type="ECO:0000313" key="4">
    <source>
        <dbReference type="Proteomes" id="UP001281761"/>
    </source>
</evidence>
<keyword evidence="4" id="KW-1185">Reference proteome</keyword>
<proteinExistence type="predicted"/>
<gene>
    <name evidence="3" type="ORF">BLNAU_14111</name>
</gene>
<reference evidence="3 4" key="1">
    <citation type="journal article" date="2022" name="bioRxiv">
        <title>Genomics of Preaxostyla Flagellates Illuminates Evolutionary Transitions and the Path Towards Mitochondrial Loss.</title>
        <authorList>
            <person name="Novak L.V.F."/>
            <person name="Treitli S.C."/>
            <person name="Pyrih J."/>
            <person name="Halakuc P."/>
            <person name="Pipaliya S.V."/>
            <person name="Vacek V."/>
            <person name="Brzon O."/>
            <person name="Soukal P."/>
            <person name="Eme L."/>
            <person name="Dacks J.B."/>
            <person name="Karnkowska A."/>
            <person name="Elias M."/>
            <person name="Hampl V."/>
        </authorList>
    </citation>
    <scope>NUCLEOTIDE SEQUENCE [LARGE SCALE GENOMIC DNA]</scope>
    <source>
        <strain evidence="3">NAU3</strain>
        <tissue evidence="3">Gut</tissue>
    </source>
</reference>
<accession>A0ABQ9XKZ2</accession>
<feature type="transmembrane region" description="Helical" evidence="2">
    <location>
        <begin position="204"/>
        <end position="223"/>
    </location>
</feature>
<comment type="caution">
    <text evidence="3">The sequence shown here is derived from an EMBL/GenBank/DDBJ whole genome shotgun (WGS) entry which is preliminary data.</text>
</comment>
<sequence>MLPLHSQAFDKQVESFERSLPIKWKTYCTDGNTNTDLSSTNVQIDDVHSYLSTTCQPASKELTSPAPHPSSAFSSLRHTIASLNPHLFILERDGANDGMVSKDSAIWREEYFVPPFLPYTHLGISGFVDPISSVFSSKKANQTLDYVKGFWEDLLSELSFAFPRPGVDSEKTDQASSVTHSQRDNSSVGQACRPQNEPTSQSRTILFISVLVLLCISLSIFLLRSDDANSSDL</sequence>
<dbReference type="EMBL" id="JARBJD010000127">
    <property type="protein sequence ID" value="KAK2950921.1"/>
    <property type="molecule type" value="Genomic_DNA"/>
</dbReference>
<keyword evidence="2" id="KW-1133">Transmembrane helix</keyword>